<organism evidence="2 3">
    <name type="scientific">Metallococcus carri</name>
    <dbReference type="NCBI Taxonomy" id="1656884"/>
    <lineage>
        <taxon>Bacteria</taxon>
        <taxon>Bacillati</taxon>
        <taxon>Actinomycetota</taxon>
        <taxon>Actinomycetes</taxon>
        <taxon>Micrococcales</taxon>
        <taxon>Dermacoccaceae</taxon>
        <taxon>Metallococcus</taxon>
    </lineage>
</organism>
<name>A0A967AZ39_9MICO</name>
<dbReference type="Gene3D" id="1.10.10.10">
    <property type="entry name" value="Winged helix-like DNA-binding domain superfamily/Winged helix DNA-binding domain"/>
    <property type="match status" value="1"/>
</dbReference>
<dbReference type="InterPro" id="IPR001845">
    <property type="entry name" value="HTH_ArsR_DNA-bd_dom"/>
</dbReference>
<proteinExistence type="predicted"/>
<dbReference type="SMART" id="SM00418">
    <property type="entry name" value="HTH_ARSR"/>
    <property type="match status" value="1"/>
</dbReference>
<dbReference type="RefSeq" id="WP_166191686.1">
    <property type="nucleotide sequence ID" value="NZ_JAAOIV010000001.1"/>
</dbReference>
<keyword evidence="3" id="KW-1185">Reference proteome</keyword>
<accession>A0A967AZ39</accession>
<gene>
    <name evidence="2" type="ORF">G9U51_00585</name>
</gene>
<dbReference type="GO" id="GO:0003700">
    <property type="term" value="F:DNA-binding transcription factor activity"/>
    <property type="evidence" value="ECO:0007669"/>
    <property type="project" value="InterPro"/>
</dbReference>
<reference evidence="2" key="1">
    <citation type="submission" date="2020-03" db="EMBL/GenBank/DDBJ databases">
        <title>Draft sequencing of Calidifontibacter sp. DB0510.</title>
        <authorList>
            <person name="Kim D.-U."/>
        </authorList>
    </citation>
    <scope>NUCLEOTIDE SEQUENCE</scope>
    <source>
        <strain evidence="2">DB0510</strain>
    </source>
</reference>
<dbReference type="Proteomes" id="UP000744769">
    <property type="component" value="Unassembled WGS sequence"/>
</dbReference>
<dbReference type="InterPro" id="IPR036390">
    <property type="entry name" value="WH_DNA-bd_sf"/>
</dbReference>
<protein>
    <submittedName>
        <fullName evidence="2">Helix-turn-helix transcriptional regulator</fullName>
    </submittedName>
</protein>
<dbReference type="PANTHER" id="PTHR38600">
    <property type="entry name" value="TRANSCRIPTIONAL REGULATORY PROTEIN"/>
    <property type="match status" value="1"/>
</dbReference>
<dbReference type="EMBL" id="JAAOIV010000001">
    <property type="protein sequence ID" value="NHN54280.1"/>
    <property type="molecule type" value="Genomic_DNA"/>
</dbReference>
<dbReference type="AlphaFoldDB" id="A0A967AZ39"/>
<evidence type="ECO:0000259" key="1">
    <source>
        <dbReference type="SMART" id="SM00418"/>
    </source>
</evidence>
<sequence>MVQHREDVFAALGHRTRLQVMAACCRRPHSTTELSRLCAPITLTGMRKHLAVLEDAGLIERRKSGRTVWCTARPGALDDATAYLAQLQTFWTGQLDSLARHLEDS</sequence>
<dbReference type="InterPro" id="IPR036388">
    <property type="entry name" value="WH-like_DNA-bd_sf"/>
</dbReference>
<dbReference type="InterPro" id="IPR011991">
    <property type="entry name" value="ArsR-like_HTH"/>
</dbReference>
<evidence type="ECO:0000313" key="2">
    <source>
        <dbReference type="EMBL" id="NHN54280.1"/>
    </source>
</evidence>
<dbReference type="SUPFAM" id="SSF46785">
    <property type="entry name" value="Winged helix' DNA-binding domain"/>
    <property type="match status" value="1"/>
</dbReference>
<comment type="caution">
    <text evidence="2">The sequence shown here is derived from an EMBL/GenBank/DDBJ whole genome shotgun (WGS) entry which is preliminary data.</text>
</comment>
<feature type="domain" description="HTH arsR-type" evidence="1">
    <location>
        <begin position="7"/>
        <end position="89"/>
    </location>
</feature>
<dbReference type="Pfam" id="PF12840">
    <property type="entry name" value="HTH_20"/>
    <property type="match status" value="1"/>
</dbReference>
<evidence type="ECO:0000313" key="3">
    <source>
        <dbReference type="Proteomes" id="UP000744769"/>
    </source>
</evidence>
<dbReference type="CDD" id="cd00090">
    <property type="entry name" value="HTH_ARSR"/>
    <property type="match status" value="1"/>
</dbReference>
<dbReference type="PANTHER" id="PTHR38600:SF2">
    <property type="entry name" value="SLL0088 PROTEIN"/>
    <property type="match status" value="1"/>
</dbReference>